<keyword evidence="4" id="KW-1185">Reference proteome</keyword>
<feature type="region of interest" description="Disordered" evidence="2">
    <location>
        <begin position="15"/>
        <end position="91"/>
    </location>
</feature>
<dbReference type="EMBL" id="JADGJD010000656">
    <property type="protein sequence ID" value="KAJ3049361.1"/>
    <property type="molecule type" value="Genomic_DNA"/>
</dbReference>
<evidence type="ECO:0000313" key="3">
    <source>
        <dbReference type="EMBL" id="KAJ3049361.1"/>
    </source>
</evidence>
<dbReference type="Proteomes" id="UP001212841">
    <property type="component" value="Unassembled WGS sequence"/>
</dbReference>
<protein>
    <submittedName>
        <fullName evidence="3">Axonemal dynein light chain domain-containing protein 1</fullName>
    </submittedName>
</protein>
<feature type="compositionally biased region" description="Low complexity" evidence="2">
    <location>
        <begin position="54"/>
        <end position="69"/>
    </location>
</feature>
<accession>A0AAD5S8M5</accession>
<dbReference type="PANTHER" id="PTHR23052:SF1">
    <property type="entry name" value="AXONEMAL DYNEIN LIGHT CHAIN DOMAIN-CONTAINING PROTEIN 1"/>
    <property type="match status" value="1"/>
</dbReference>
<keyword evidence="1" id="KW-0175">Coiled coil</keyword>
<evidence type="ECO:0000256" key="1">
    <source>
        <dbReference type="ARBA" id="ARBA00023054"/>
    </source>
</evidence>
<dbReference type="InterPro" id="IPR052845">
    <property type="entry name" value="Axonemal_dynein_LC_domain"/>
</dbReference>
<feature type="region of interest" description="Disordered" evidence="2">
    <location>
        <begin position="179"/>
        <end position="200"/>
    </location>
</feature>
<name>A0AAD5S8M5_9FUNG</name>
<dbReference type="GO" id="GO:0005737">
    <property type="term" value="C:cytoplasm"/>
    <property type="evidence" value="ECO:0007669"/>
    <property type="project" value="UniProtKB-ARBA"/>
</dbReference>
<evidence type="ECO:0000256" key="2">
    <source>
        <dbReference type="SAM" id="MobiDB-lite"/>
    </source>
</evidence>
<comment type="caution">
    <text evidence="3">The sequence shown here is derived from an EMBL/GenBank/DDBJ whole genome shotgun (WGS) entry which is preliminary data.</text>
</comment>
<evidence type="ECO:0000313" key="4">
    <source>
        <dbReference type="Proteomes" id="UP001212841"/>
    </source>
</evidence>
<proteinExistence type="predicted"/>
<dbReference type="AlphaFoldDB" id="A0AAD5S8M5"/>
<dbReference type="Pfam" id="PF10211">
    <property type="entry name" value="Ax_dynein_light"/>
    <property type="match status" value="1"/>
</dbReference>
<organism evidence="3 4">
    <name type="scientific">Rhizophlyctis rosea</name>
    <dbReference type="NCBI Taxonomy" id="64517"/>
    <lineage>
        <taxon>Eukaryota</taxon>
        <taxon>Fungi</taxon>
        <taxon>Fungi incertae sedis</taxon>
        <taxon>Chytridiomycota</taxon>
        <taxon>Chytridiomycota incertae sedis</taxon>
        <taxon>Chytridiomycetes</taxon>
        <taxon>Rhizophlyctidales</taxon>
        <taxon>Rhizophlyctidaceae</taxon>
        <taxon>Rhizophlyctis</taxon>
    </lineage>
</organism>
<reference evidence="3" key="1">
    <citation type="submission" date="2020-05" db="EMBL/GenBank/DDBJ databases">
        <title>Phylogenomic resolution of chytrid fungi.</title>
        <authorList>
            <person name="Stajich J.E."/>
            <person name="Amses K."/>
            <person name="Simmons R."/>
            <person name="Seto K."/>
            <person name="Myers J."/>
            <person name="Bonds A."/>
            <person name="Quandt C.A."/>
            <person name="Barry K."/>
            <person name="Liu P."/>
            <person name="Grigoriev I."/>
            <person name="Longcore J.E."/>
            <person name="James T.Y."/>
        </authorList>
    </citation>
    <scope>NUCLEOTIDE SEQUENCE</scope>
    <source>
        <strain evidence="3">JEL0318</strain>
    </source>
</reference>
<dbReference type="InterPro" id="IPR019347">
    <property type="entry name" value="Axonemal_dynein_light_chain"/>
</dbReference>
<sequence>MSFIPDSLLSDLSKLAKDGAKPVQARRQSTRSKAHFAQKDRPFPESLPSTSDVTAPTQQPTTHQTPPQQKKTRPPKPRPTTGVVPVPDNAFSHPAIAKRVEHLTTGKRAVPIPDDLTFIYDVADRPNPGVAVAVPKAPKDVLDFSTGDNEGGADGEAPPNAEHDLHAEGMNVVRAMEGPGAVPQPATTSSGDEVPGHYPSLQPITRKEVALLKHTMIALLKEIGADMDQDYPTEMHAFLSIIKEEQKIYDAVFSEIIRQVTINMFERGSVLAEIRNRYSQMFLKIPKHVRHLHTELIAHRKLNRRLTEELLRHKETVSSLLHELDVVRKHDNEVSKQAQDAQEKLVSVLTQSDSTDEILEEYHKLYKMQRDRLEEAVRLSEQEKRIWIDAATSLSLRIGHEHGTSDLVELQKYEHARLRATNHIIIIISNANDTDLTAIERKILDWKSKIVTLSTSIVTEDHQNIETVLKISKTMSAVLKTLTSSEPTSEIESDHPLLKVFHIHDVRSLADHLSKWVEQITSVAIRFTSDRDLSIQEEILQLRKMSDVWVEAGTKLLRRNERNTNGKDYVGLREVLGGLGKEVEEWLEKLERRVSGEDGIASLVISLQNQLEDRYTTYSARDFDKPLPPSERAQLKESLTHWVDQIENHIIKILTNTTEKEQHKIPIHVDNWLARLLDQLNTDTDIRNEENLKLHTSMTSWMVHLLVKAGKEKPSDAWDFEFQQLNQELISFNVNILRDAHDLDTLSDDKKDLRKVVSQHCEKWVAVARRLLASEKRNAGRWERKEEGVSAELTDEDLALLKE</sequence>
<dbReference type="PANTHER" id="PTHR23052">
    <property type="entry name" value="AXONEMAL DYNEIN LIGHT CHAIN DOMAIN-CONTAINING PROTEIN 1"/>
    <property type="match status" value="1"/>
</dbReference>
<gene>
    <name evidence="3" type="primary">AXDND1</name>
    <name evidence="3" type="ORF">HK097_009638</name>
</gene>